<dbReference type="OrthoDB" id="2988647at2"/>
<reference evidence="1 4" key="2">
    <citation type="submission" date="2020-08" db="EMBL/GenBank/DDBJ databases">
        <title>Sequencing the genomes of 1000 actinobacteria strains.</title>
        <authorList>
            <person name="Klenk H.-P."/>
        </authorList>
    </citation>
    <scope>NUCLEOTIDE SEQUENCE [LARGE SCALE GENOMIC DNA]</scope>
    <source>
        <strain evidence="1 4">DSM 16678</strain>
    </source>
</reference>
<evidence type="ECO:0000313" key="3">
    <source>
        <dbReference type="Proteomes" id="UP000247602"/>
    </source>
</evidence>
<dbReference type="EMBL" id="JACIBU010000001">
    <property type="protein sequence ID" value="MBB3676462.1"/>
    <property type="molecule type" value="Genomic_DNA"/>
</dbReference>
<dbReference type="Proteomes" id="UP000247602">
    <property type="component" value="Unassembled WGS sequence"/>
</dbReference>
<dbReference type="AlphaFoldDB" id="A0A323VNI2"/>
<comment type="caution">
    <text evidence="2">The sequence shown here is derived from an EMBL/GenBank/DDBJ whole genome shotgun (WGS) entry which is preliminary data.</text>
</comment>
<gene>
    <name evidence="2" type="ORF">DMO24_11875</name>
    <name evidence="1" type="ORF">FHX36_002197</name>
</gene>
<sequence length="136" mass="15134">MLSRSTYAQDYIDQRRAAIDAQIAAYRDLAAAASSSPGALHAFEPVFFNNMVVALENGFVHRGRGIEGRDGNALNEVRLITESLQRGTTLIVDRQIRLDPERTVLKYRPGDEIAVREADFTALAKAFFAELESRYG</sequence>
<accession>A0A323VNI2</accession>
<reference evidence="2 3" key="1">
    <citation type="submission" date="2018-06" db="EMBL/GenBank/DDBJ databases">
        <title>Draft genome sequence of Modestobacter versicolor CP153-2.</title>
        <authorList>
            <person name="Gundlapally S.R."/>
        </authorList>
    </citation>
    <scope>NUCLEOTIDE SEQUENCE [LARGE SCALE GENOMIC DNA]</scope>
    <source>
        <strain evidence="2 3">CP153-2</strain>
    </source>
</reference>
<protein>
    <submittedName>
        <fullName evidence="2">Uncharacterized protein</fullName>
    </submittedName>
</protein>
<proteinExistence type="predicted"/>
<evidence type="ECO:0000313" key="1">
    <source>
        <dbReference type="EMBL" id="MBB3676462.1"/>
    </source>
</evidence>
<organism evidence="2 3">
    <name type="scientific">Modestobacter versicolor</name>
    <dbReference type="NCBI Taxonomy" id="429133"/>
    <lineage>
        <taxon>Bacteria</taxon>
        <taxon>Bacillati</taxon>
        <taxon>Actinomycetota</taxon>
        <taxon>Actinomycetes</taxon>
        <taxon>Geodermatophilales</taxon>
        <taxon>Geodermatophilaceae</taxon>
        <taxon>Modestobacter</taxon>
    </lineage>
</organism>
<name>A0A323VNI2_9ACTN</name>
<evidence type="ECO:0000313" key="4">
    <source>
        <dbReference type="Proteomes" id="UP000580718"/>
    </source>
</evidence>
<dbReference type="EMBL" id="QKNV01000113">
    <property type="protein sequence ID" value="PZA21128.1"/>
    <property type="molecule type" value="Genomic_DNA"/>
</dbReference>
<dbReference type="Proteomes" id="UP000580718">
    <property type="component" value="Unassembled WGS sequence"/>
</dbReference>
<dbReference type="RefSeq" id="WP_110552479.1">
    <property type="nucleotide sequence ID" value="NZ_JACIBU010000001.1"/>
</dbReference>
<evidence type="ECO:0000313" key="2">
    <source>
        <dbReference type="EMBL" id="PZA21128.1"/>
    </source>
</evidence>
<keyword evidence="3" id="KW-1185">Reference proteome</keyword>